<dbReference type="InterPro" id="IPR007627">
    <property type="entry name" value="RNA_pol_sigma70_r2"/>
</dbReference>
<dbReference type="InterPro" id="IPR013324">
    <property type="entry name" value="RNA_pol_sigma_r3/r4-like"/>
</dbReference>
<name>A0A017SWQ2_9BACT</name>
<dbReference type="GO" id="GO:0006352">
    <property type="term" value="P:DNA-templated transcription initiation"/>
    <property type="evidence" value="ECO:0007669"/>
    <property type="project" value="InterPro"/>
</dbReference>
<dbReference type="NCBIfam" id="TIGR02937">
    <property type="entry name" value="sigma70-ECF"/>
    <property type="match status" value="1"/>
</dbReference>
<evidence type="ECO:0000256" key="3">
    <source>
        <dbReference type="ARBA" id="ARBA00023082"/>
    </source>
</evidence>
<dbReference type="CDD" id="cd06171">
    <property type="entry name" value="Sigma70_r4"/>
    <property type="match status" value="1"/>
</dbReference>
<sequence>MNFREVYEQHFRFVWRSLRRLGVRESDVQDAAQDVFLVVHRKLAEFEGKSKLSTWLFGICYRVASDRKKLAHERRRADGDEPLLDCADERVDVAAVAERRQALAVLERMLDELPLEQRAVFTLFELEEMTGEDIAEALGISVGTVYSRLRLARETFKKAAARFHARDQFHGVAASNLAGLKKAGGER</sequence>
<dbReference type="Proteomes" id="UP000019678">
    <property type="component" value="Unassembled WGS sequence"/>
</dbReference>
<protein>
    <submittedName>
        <fullName evidence="8">RNA polymerase sigma factor RpoE</fullName>
    </submittedName>
</protein>
<evidence type="ECO:0000256" key="4">
    <source>
        <dbReference type="ARBA" id="ARBA00023125"/>
    </source>
</evidence>
<gene>
    <name evidence="8" type="ORF">CAP_9029</name>
</gene>
<feature type="domain" description="RNA polymerase sigma-70 region 2" evidence="6">
    <location>
        <begin position="7"/>
        <end position="68"/>
    </location>
</feature>
<dbReference type="InterPro" id="IPR014284">
    <property type="entry name" value="RNA_pol_sigma-70_dom"/>
</dbReference>
<proteinExistence type="inferred from homology"/>
<keyword evidence="3" id="KW-0731">Sigma factor</keyword>
<dbReference type="InterPro" id="IPR013249">
    <property type="entry name" value="RNA_pol_sigma70_r4_t2"/>
</dbReference>
<dbReference type="RefSeq" id="WP_081865739.1">
    <property type="nucleotide sequence ID" value="NZ_ASRX01000099.1"/>
</dbReference>
<dbReference type="Pfam" id="PF08281">
    <property type="entry name" value="Sigma70_r4_2"/>
    <property type="match status" value="1"/>
</dbReference>
<dbReference type="SUPFAM" id="SSF88659">
    <property type="entry name" value="Sigma3 and sigma4 domains of RNA polymerase sigma factors"/>
    <property type="match status" value="1"/>
</dbReference>
<dbReference type="InterPro" id="IPR013325">
    <property type="entry name" value="RNA_pol_sigma_r2"/>
</dbReference>
<reference evidence="8 9" key="1">
    <citation type="submission" date="2013-05" db="EMBL/GenBank/DDBJ databases">
        <title>Genome assembly of Chondromyces apiculatus DSM 436.</title>
        <authorList>
            <person name="Sharma G."/>
            <person name="Khatri I."/>
            <person name="Kaur C."/>
            <person name="Mayilraj S."/>
            <person name="Subramanian S."/>
        </authorList>
    </citation>
    <scope>NUCLEOTIDE SEQUENCE [LARGE SCALE GENOMIC DNA]</scope>
    <source>
        <strain evidence="8 9">DSM 436</strain>
    </source>
</reference>
<dbReference type="eggNOG" id="COG1595">
    <property type="taxonomic scope" value="Bacteria"/>
</dbReference>
<comment type="similarity">
    <text evidence="1">Belongs to the sigma-70 factor family. ECF subfamily.</text>
</comment>
<keyword evidence="9" id="KW-1185">Reference proteome</keyword>
<dbReference type="PANTHER" id="PTHR43133">
    <property type="entry name" value="RNA POLYMERASE ECF-TYPE SIGMA FACTO"/>
    <property type="match status" value="1"/>
</dbReference>
<keyword evidence="4" id="KW-0238">DNA-binding</keyword>
<dbReference type="OrthoDB" id="5512435at2"/>
<evidence type="ECO:0000256" key="2">
    <source>
        <dbReference type="ARBA" id="ARBA00023015"/>
    </source>
</evidence>
<dbReference type="InterPro" id="IPR039425">
    <property type="entry name" value="RNA_pol_sigma-70-like"/>
</dbReference>
<feature type="domain" description="RNA polymerase sigma factor 70 region 4 type 2" evidence="7">
    <location>
        <begin position="105"/>
        <end position="154"/>
    </location>
</feature>
<evidence type="ECO:0000313" key="9">
    <source>
        <dbReference type="Proteomes" id="UP000019678"/>
    </source>
</evidence>
<evidence type="ECO:0000256" key="1">
    <source>
        <dbReference type="ARBA" id="ARBA00010641"/>
    </source>
</evidence>
<keyword evidence="5" id="KW-0804">Transcription</keyword>
<evidence type="ECO:0000259" key="6">
    <source>
        <dbReference type="Pfam" id="PF04542"/>
    </source>
</evidence>
<evidence type="ECO:0000313" key="8">
    <source>
        <dbReference type="EMBL" id="EYF00751.1"/>
    </source>
</evidence>
<dbReference type="GO" id="GO:0003677">
    <property type="term" value="F:DNA binding"/>
    <property type="evidence" value="ECO:0007669"/>
    <property type="project" value="UniProtKB-KW"/>
</dbReference>
<comment type="caution">
    <text evidence="8">The sequence shown here is derived from an EMBL/GenBank/DDBJ whole genome shotgun (WGS) entry which is preliminary data.</text>
</comment>
<dbReference type="Pfam" id="PF04542">
    <property type="entry name" value="Sigma70_r2"/>
    <property type="match status" value="1"/>
</dbReference>
<dbReference type="InterPro" id="IPR036388">
    <property type="entry name" value="WH-like_DNA-bd_sf"/>
</dbReference>
<dbReference type="GO" id="GO:0016987">
    <property type="term" value="F:sigma factor activity"/>
    <property type="evidence" value="ECO:0007669"/>
    <property type="project" value="UniProtKB-KW"/>
</dbReference>
<evidence type="ECO:0000259" key="7">
    <source>
        <dbReference type="Pfam" id="PF08281"/>
    </source>
</evidence>
<organism evidence="8 9">
    <name type="scientific">Chondromyces apiculatus DSM 436</name>
    <dbReference type="NCBI Taxonomy" id="1192034"/>
    <lineage>
        <taxon>Bacteria</taxon>
        <taxon>Pseudomonadati</taxon>
        <taxon>Myxococcota</taxon>
        <taxon>Polyangia</taxon>
        <taxon>Polyangiales</taxon>
        <taxon>Polyangiaceae</taxon>
        <taxon>Chondromyces</taxon>
    </lineage>
</organism>
<dbReference type="EMBL" id="ASRX01000099">
    <property type="protein sequence ID" value="EYF00751.1"/>
    <property type="molecule type" value="Genomic_DNA"/>
</dbReference>
<dbReference type="STRING" id="1192034.CAP_9029"/>
<evidence type="ECO:0000256" key="5">
    <source>
        <dbReference type="ARBA" id="ARBA00023163"/>
    </source>
</evidence>
<dbReference type="Gene3D" id="1.10.10.10">
    <property type="entry name" value="Winged helix-like DNA-binding domain superfamily/Winged helix DNA-binding domain"/>
    <property type="match status" value="1"/>
</dbReference>
<accession>A0A017SWQ2</accession>
<keyword evidence="2" id="KW-0805">Transcription regulation</keyword>
<dbReference type="AlphaFoldDB" id="A0A017SWQ2"/>
<dbReference type="SUPFAM" id="SSF88946">
    <property type="entry name" value="Sigma2 domain of RNA polymerase sigma factors"/>
    <property type="match status" value="1"/>
</dbReference>
<dbReference type="Gene3D" id="1.10.1740.10">
    <property type="match status" value="1"/>
</dbReference>
<dbReference type="PANTHER" id="PTHR43133:SF8">
    <property type="entry name" value="RNA POLYMERASE SIGMA FACTOR HI_1459-RELATED"/>
    <property type="match status" value="1"/>
</dbReference>